<protein>
    <recommendedName>
        <fullName evidence="4">Transmembrane protein</fullName>
    </recommendedName>
</protein>
<sequence length="360" mass="40438">MGLFSVVADVTMSPQIPLRPISMRVVLMNPFFVEVALGLFAYRVVALIVLMILRVDRAYSWFMKLYVTRDVGIRLKPPVESGFCTSVLVAYVHDYEDCFVTVKLLFHLGLDGVTESQEGICVSFSCHALKQVWDYPTSSNLSASSSSSSISLHLSILPSRSGRLFQVLVVAVVIFGEMSWRLNLLSLQLGLLRREFIYGSVVCGANLWIPRPAHLQISIIGLATDYWILGRDSFGGREVVWVGLVFVDSWVMGFYGGKCVRFAEVSVAEFSCGADLKRSFGWVSFVGVAIGLRYFIVVDVVVFLVLSVIDLEFWKSICGTHFRRGTVWTVLPRLLFRAWFYRLGYFIVVDMIGVPGPFRD</sequence>
<evidence type="ECO:0000313" key="2">
    <source>
        <dbReference type="EMBL" id="KAF6148925.1"/>
    </source>
</evidence>
<evidence type="ECO:0000256" key="1">
    <source>
        <dbReference type="SAM" id="Phobius"/>
    </source>
</evidence>
<keyword evidence="1" id="KW-1133">Transmembrane helix</keyword>
<evidence type="ECO:0008006" key="4">
    <source>
        <dbReference type="Google" id="ProtNLM"/>
    </source>
</evidence>
<keyword evidence="3" id="KW-1185">Reference proteome</keyword>
<feature type="transmembrane region" description="Helical" evidence="1">
    <location>
        <begin position="280"/>
        <end position="306"/>
    </location>
</feature>
<organism evidence="2 3">
    <name type="scientific">Kingdonia uniflora</name>
    <dbReference type="NCBI Taxonomy" id="39325"/>
    <lineage>
        <taxon>Eukaryota</taxon>
        <taxon>Viridiplantae</taxon>
        <taxon>Streptophyta</taxon>
        <taxon>Embryophyta</taxon>
        <taxon>Tracheophyta</taxon>
        <taxon>Spermatophyta</taxon>
        <taxon>Magnoliopsida</taxon>
        <taxon>Ranunculales</taxon>
        <taxon>Circaeasteraceae</taxon>
        <taxon>Kingdonia</taxon>
    </lineage>
</organism>
<dbReference type="Proteomes" id="UP000541444">
    <property type="component" value="Unassembled WGS sequence"/>
</dbReference>
<proteinExistence type="predicted"/>
<dbReference type="AlphaFoldDB" id="A0A7J7M223"/>
<evidence type="ECO:0000313" key="3">
    <source>
        <dbReference type="Proteomes" id="UP000541444"/>
    </source>
</evidence>
<name>A0A7J7M223_9MAGN</name>
<feature type="transmembrane region" description="Helical" evidence="1">
    <location>
        <begin position="31"/>
        <end position="53"/>
    </location>
</feature>
<feature type="transmembrane region" description="Helical" evidence="1">
    <location>
        <begin position="339"/>
        <end position="358"/>
    </location>
</feature>
<accession>A0A7J7M223</accession>
<keyword evidence="1" id="KW-0812">Transmembrane</keyword>
<comment type="caution">
    <text evidence="2">The sequence shown here is derived from an EMBL/GenBank/DDBJ whole genome shotgun (WGS) entry which is preliminary data.</text>
</comment>
<gene>
    <name evidence="2" type="ORF">GIB67_014296</name>
</gene>
<reference evidence="2 3" key="1">
    <citation type="journal article" date="2020" name="IScience">
        <title>Genome Sequencing of the Endangered Kingdonia uniflora (Circaeasteraceae, Ranunculales) Reveals Potential Mechanisms of Evolutionary Specialization.</title>
        <authorList>
            <person name="Sun Y."/>
            <person name="Deng T."/>
            <person name="Zhang A."/>
            <person name="Moore M.J."/>
            <person name="Landis J.B."/>
            <person name="Lin N."/>
            <person name="Zhang H."/>
            <person name="Zhang X."/>
            <person name="Huang J."/>
            <person name="Zhang X."/>
            <person name="Sun H."/>
            <person name="Wang H."/>
        </authorList>
    </citation>
    <scope>NUCLEOTIDE SEQUENCE [LARGE SCALE GENOMIC DNA]</scope>
    <source>
        <strain evidence="2">TB1705</strain>
        <tissue evidence="2">Leaf</tissue>
    </source>
</reference>
<dbReference type="EMBL" id="JACGCM010001825">
    <property type="protein sequence ID" value="KAF6148925.1"/>
    <property type="molecule type" value="Genomic_DNA"/>
</dbReference>
<keyword evidence="1" id="KW-0472">Membrane</keyword>